<keyword evidence="4" id="KW-0808">Transferase</keyword>
<keyword evidence="11" id="KW-1185">Reference proteome</keyword>
<dbReference type="SUPFAM" id="SSF55979">
    <property type="entry name" value="DNA clamp"/>
    <property type="match status" value="1"/>
</dbReference>
<proteinExistence type="inferred from homology"/>
<keyword evidence="5" id="KW-0548">Nucleotidyltransferase</keyword>
<dbReference type="InterPro" id="IPR001001">
    <property type="entry name" value="DNA_polIII_beta"/>
</dbReference>
<dbReference type="GO" id="GO:0006271">
    <property type="term" value="P:DNA strand elongation involved in DNA replication"/>
    <property type="evidence" value="ECO:0007669"/>
    <property type="project" value="TreeGrafter"/>
</dbReference>
<sequence>AWAEGGDGSVGADVQLSALVPARALLEAAKLLPGAEQVRIGLGDGLLGLAVGGLELTLRQLDGEFIRYAQLFPDEYTGEVVLEVAALTEAIRAIALVAERHTPVRLELEPGQVTVSAGSGDHALADVTLAVGYEGEPVVIAANPTYLLDGLGALGTPYARLRYPARVRPVFLSPLTEAQAAEGLRGAETGGNTSPDNGSDALFHYLFIPSRGGERG</sequence>
<accession>A0A941IPB3</accession>
<dbReference type="CDD" id="cd00140">
    <property type="entry name" value="beta_clamp"/>
    <property type="match status" value="1"/>
</dbReference>
<evidence type="ECO:0000256" key="8">
    <source>
        <dbReference type="ARBA" id="ARBA00023125"/>
    </source>
</evidence>
<keyword evidence="8" id="KW-0238">DNA-binding</keyword>
<protein>
    <recommendedName>
        <fullName evidence="9">DNA polymerase III beta sliding clamp C-terminal domain-containing protein</fullName>
    </recommendedName>
</protein>
<comment type="subcellular location">
    <subcellularLocation>
        <location evidence="1">Cytoplasm</location>
    </subcellularLocation>
</comment>
<keyword evidence="3" id="KW-0963">Cytoplasm</keyword>
<dbReference type="InterPro" id="IPR046938">
    <property type="entry name" value="DNA_clamp_sf"/>
</dbReference>
<gene>
    <name evidence="10" type="ORF">KDL01_23890</name>
</gene>
<keyword evidence="6" id="KW-0235">DNA replication</keyword>
<reference evidence="10" key="1">
    <citation type="submission" date="2021-04" db="EMBL/GenBank/DDBJ databases">
        <title>Genome based classification of Actinospica acidithermotolerans sp. nov., an actinobacterium isolated from an Indonesian hot spring.</title>
        <authorList>
            <person name="Kusuma A.B."/>
            <person name="Putra K.E."/>
            <person name="Nafisah S."/>
            <person name="Loh J."/>
            <person name="Nouioui I."/>
            <person name="Goodfellow M."/>
        </authorList>
    </citation>
    <scope>NUCLEOTIDE SEQUENCE</scope>
    <source>
        <strain evidence="10">CSCA 57</strain>
    </source>
</reference>
<name>A0A941IPB3_9ACTN</name>
<evidence type="ECO:0000256" key="3">
    <source>
        <dbReference type="ARBA" id="ARBA00022490"/>
    </source>
</evidence>
<evidence type="ECO:0000256" key="5">
    <source>
        <dbReference type="ARBA" id="ARBA00022695"/>
    </source>
</evidence>
<keyword evidence="7" id="KW-0239">DNA-directed DNA polymerase</keyword>
<comment type="similarity">
    <text evidence="2">Belongs to the beta sliding clamp family.</text>
</comment>
<dbReference type="GO" id="GO:0005737">
    <property type="term" value="C:cytoplasm"/>
    <property type="evidence" value="ECO:0007669"/>
    <property type="project" value="UniProtKB-SubCell"/>
</dbReference>
<dbReference type="GO" id="GO:0008408">
    <property type="term" value="F:3'-5' exonuclease activity"/>
    <property type="evidence" value="ECO:0007669"/>
    <property type="project" value="InterPro"/>
</dbReference>
<organism evidence="10 11">
    <name type="scientific">Actinospica durhamensis</name>
    <dbReference type="NCBI Taxonomy" id="1508375"/>
    <lineage>
        <taxon>Bacteria</taxon>
        <taxon>Bacillati</taxon>
        <taxon>Actinomycetota</taxon>
        <taxon>Actinomycetes</taxon>
        <taxon>Catenulisporales</taxon>
        <taxon>Actinospicaceae</taxon>
        <taxon>Actinospica</taxon>
    </lineage>
</organism>
<evidence type="ECO:0000313" key="10">
    <source>
        <dbReference type="EMBL" id="MBR7836340.1"/>
    </source>
</evidence>
<dbReference type="InterPro" id="IPR022635">
    <property type="entry name" value="DNA_polIII_beta_C"/>
</dbReference>
<dbReference type="EMBL" id="JAGSOG010000137">
    <property type="protein sequence ID" value="MBR7836340.1"/>
    <property type="molecule type" value="Genomic_DNA"/>
</dbReference>
<evidence type="ECO:0000256" key="7">
    <source>
        <dbReference type="ARBA" id="ARBA00022932"/>
    </source>
</evidence>
<dbReference type="GO" id="GO:0003887">
    <property type="term" value="F:DNA-directed DNA polymerase activity"/>
    <property type="evidence" value="ECO:0007669"/>
    <property type="project" value="UniProtKB-KW"/>
</dbReference>
<evidence type="ECO:0000259" key="9">
    <source>
        <dbReference type="Pfam" id="PF02768"/>
    </source>
</evidence>
<dbReference type="GO" id="GO:0003677">
    <property type="term" value="F:DNA binding"/>
    <property type="evidence" value="ECO:0007669"/>
    <property type="project" value="UniProtKB-KW"/>
</dbReference>
<feature type="non-terminal residue" evidence="10">
    <location>
        <position position="1"/>
    </location>
</feature>
<dbReference type="Pfam" id="PF02768">
    <property type="entry name" value="DNA_pol3_beta_3"/>
    <property type="match status" value="1"/>
</dbReference>
<evidence type="ECO:0000256" key="6">
    <source>
        <dbReference type="ARBA" id="ARBA00022705"/>
    </source>
</evidence>
<evidence type="ECO:0000256" key="1">
    <source>
        <dbReference type="ARBA" id="ARBA00004496"/>
    </source>
</evidence>
<dbReference type="Proteomes" id="UP000675781">
    <property type="component" value="Unassembled WGS sequence"/>
</dbReference>
<evidence type="ECO:0000313" key="11">
    <source>
        <dbReference type="Proteomes" id="UP000675781"/>
    </source>
</evidence>
<evidence type="ECO:0000256" key="4">
    <source>
        <dbReference type="ARBA" id="ARBA00022679"/>
    </source>
</evidence>
<comment type="caution">
    <text evidence="10">The sequence shown here is derived from an EMBL/GenBank/DDBJ whole genome shotgun (WGS) entry which is preliminary data.</text>
</comment>
<dbReference type="GO" id="GO:0009360">
    <property type="term" value="C:DNA polymerase III complex"/>
    <property type="evidence" value="ECO:0007669"/>
    <property type="project" value="InterPro"/>
</dbReference>
<evidence type="ECO:0000256" key="2">
    <source>
        <dbReference type="ARBA" id="ARBA00010752"/>
    </source>
</evidence>
<feature type="domain" description="DNA polymerase III beta sliding clamp C-terminal" evidence="9">
    <location>
        <begin position="70"/>
        <end position="179"/>
    </location>
</feature>
<dbReference type="PANTHER" id="PTHR30478">
    <property type="entry name" value="DNA POLYMERASE III SUBUNIT BETA"/>
    <property type="match status" value="1"/>
</dbReference>
<dbReference type="PANTHER" id="PTHR30478:SF0">
    <property type="entry name" value="BETA SLIDING CLAMP"/>
    <property type="match status" value="1"/>
</dbReference>
<dbReference type="Gene3D" id="3.10.150.10">
    <property type="entry name" value="DNA Polymerase III, subunit A, domain 2"/>
    <property type="match status" value="2"/>
</dbReference>
<dbReference type="AlphaFoldDB" id="A0A941IPB3"/>